<dbReference type="Gene3D" id="3.30.70.100">
    <property type="match status" value="1"/>
</dbReference>
<proteinExistence type="predicted"/>
<dbReference type="RefSeq" id="WP_380705487.1">
    <property type="nucleotide sequence ID" value="NZ_JBHSAP010000015.1"/>
</dbReference>
<accession>A0ABV8JLT1</accession>
<feature type="domain" description="NIPSNAP" evidence="1">
    <location>
        <begin position="6"/>
        <end position="74"/>
    </location>
</feature>
<dbReference type="Pfam" id="PF07978">
    <property type="entry name" value="NIPSNAP"/>
    <property type="match status" value="1"/>
</dbReference>
<evidence type="ECO:0000259" key="1">
    <source>
        <dbReference type="Pfam" id="PF07978"/>
    </source>
</evidence>
<sequence length="104" mass="12289">MLFRKRVYKIPPEMADDFNHYFNRFVHPVQMKYGAKLVGRWTNEGKTEVTAIWQYAGLSHYEEIQKHVAADPLSRREREECIRVGLDLSMVLVEEEFIGKSIDE</sequence>
<gene>
    <name evidence="2" type="ORF">ACFOUO_12820</name>
</gene>
<protein>
    <submittedName>
        <fullName evidence="2">NIPSNAP family protein</fullName>
    </submittedName>
</protein>
<comment type="caution">
    <text evidence="2">The sequence shown here is derived from an EMBL/GenBank/DDBJ whole genome shotgun (WGS) entry which is preliminary data.</text>
</comment>
<keyword evidence="3" id="KW-1185">Reference proteome</keyword>
<name>A0ABV8JLT1_9BACL</name>
<dbReference type="EMBL" id="JBHSAP010000015">
    <property type="protein sequence ID" value="MFC4077682.1"/>
    <property type="molecule type" value="Genomic_DNA"/>
</dbReference>
<dbReference type="SUPFAM" id="SSF54909">
    <property type="entry name" value="Dimeric alpha+beta barrel"/>
    <property type="match status" value="1"/>
</dbReference>
<dbReference type="InterPro" id="IPR012577">
    <property type="entry name" value="NIPSNAP"/>
</dbReference>
<dbReference type="InterPro" id="IPR011008">
    <property type="entry name" value="Dimeric_a/b-barrel"/>
</dbReference>
<evidence type="ECO:0000313" key="2">
    <source>
        <dbReference type="EMBL" id="MFC4077682.1"/>
    </source>
</evidence>
<dbReference type="Proteomes" id="UP001595843">
    <property type="component" value="Unassembled WGS sequence"/>
</dbReference>
<evidence type="ECO:0000313" key="3">
    <source>
        <dbReference type="Proteomes" id="UP001595843"/>
    </source>
</evidence>
<organism evidence="2 3">
    <name type="scientific">Salinithrix halophila</name>
    <dbReference type="NCBI Taxonomy" id="1485204"/>
    <lineage>
        <taxon>Bacteria</taxon>
        <taxon>Bacillati</taxon>
        <taxon>Bacillota</taxon>
        <taxon>Bacilli</taxon>
        <taxon>Bacillales</taxon>
        <taxon>Thermoactinomycetaceae</taxon>
        <taxon>Salinithrix</taxon>
    </lineage>
</organism>
<reference evidence="3" key="1">
    <citation type="journal article" date="2019" name="Int. J. Syst. Evol. Microbiol.">
        <title>The Global Catalogue of Microorganisms (GCM) 10K type strain sequencing project: providing services to taxonomists for standard genome sequencing and annotation.</title>
        <authorList>
            <consortium name="The Broad Institute Genomics Platform"/>
            <consortium name="The Broad Institute Genome Sequencing Center for Infectious Disease"/>
            <person name="Wu L."/>
            <person name="Ma J."/>
        </authorList>
    </citation>
    <scope>NUCLEOTIDE SEQUENCE [LARGE SCALE GENOMIC DNA]</scope>
    <source>
        <strain evidence="3">IBRC-M 10813</strain>
    </source>
</reference>